<dbReference type="SUPFAM" id="SSF53474">
    <property type="entry name" value="alpha/beta-Hydrolases"/>
    <property type="match status" value="1"/>
</dbReference>
<dbReference type="AlphaFoldDB" id="A8RNH8"/>
<dbReference type="eggNOG" id="COG3208">
    <property type="taxonomic scope" value="Bacteria"/>
</dbReference>
<dbReference type="InterPro" id="IPR029058">
    <property type="entry name" value="AB_hydrolase_fold"/>
</dbReference>
<evidence type="ECO:0000313" key="3">
    <source>
        <dbReference type="EMBL" id="EDP17628.1"/>
    </source>
</evidence>
<dbReference type="InterPro" id="IPR012223">
    <property type="entry name" value="TEII"/>
</dbReference>
<dbReference type="HOGENOM" id="CLU_070456_2_0_9"/>
<feature type="domain" description="Thioesterase" evidence="2">
    <location>
        <begin position="49"/>
        <end position="260"/>
    </location>
</feature>
<evidence type="ECO:0000259" key="2">
    <source>
        <dbReference type="Pfam" id="PF00975"/>
    </source>
</evidence>
<dbReference type="EMBL" id="ABCC02000022">
    <property type="protein sequence ID" value="EDP17628.1"/>
    <property type="molecule type" value="Genomic_DNA"/>
</dbReference>
<protein>
    <recommendedName>
        <fullName evidence="2">Thioesterase domain-containing protein</fullName>
    </recommendedName>
</protein>
<dbReference type="PaxDb" id="411902-CLOBOL_02205"/>
<comment type="similarity">
    <text evidence="1">Belongs to the thioesterase family.</text>
</comment>
<reference evidence="3 4" key="2">
    <citation type="submission" date="2007-09" db="EMBL/GenBank/DDBJ databases">
        <title>Draft genome sequence of Clostridium bolteae (ATCC BAA-613).</title>
        <authorList>
            <person name="Sudarsanam P."/>
            <person name="Ley R."/>
            <person name="Guruge J."/>
            <person name="Turnbaugh P.J."/>
            <person name="Mahowald M."/>
            <person name="Liep D."/>
            <person name="Gordon J."/>
        </authorList>
    </citation>
    <scope>NUCLEOTIDE SEQUENCE [LARGE SCALE GENOMIC DNA]</scope>
    <source>
        <strain evidence="4">ATCC BAA-613 / DSM 15670 / CCUG 46953 / JCM 12243 / WAL 16351</strain>
    </source>
</reference>
<dbReference type="Gene3D" id="3.40.50.1820">
    <property type="entry name" value="alpha/beta hydrolase"/>
    <property type="match status" value="1"/>
</dbReference>
<dbReference type="InterPro" id="IPR001031">
    <property type="entry name" value="Thioesterase"/>
</dbReference>
<name>A8RNH8_ENTBW</name>
<comment type="caution">
    <text evidence="3">The sequence shown here is derived from an EMBL/GenBank/DDBJ whole genome shotgun (WGS) entry which is preliminary data.</text>
</comment>
<accession>A8RNH8</accession>
<dbReference type="PANTHER" id="PTHR11487">
    <property type="entry name" value="THIOESTERASE"/>
    <property type="match status" value="1"/>
</dbReference>
<evidence type="ECO:0000256" key="1">
    <source>
        <dbReference type="ARBA" id="ARBA00007169"/>
    </source>
</evidence>
<evidence type="ECO:0000313" key="4">
    <source>
        <dbReference type="Proteomes" id="UP000005396"/>
    </source>
</evidence>
<organism evidence="3 4">
    <name type="scientific">Enterocloster bolteae (strain ATCC BAA-613 / DSM 15670 / CCUG 46953 / JCM 12243 / WAL 16351)</name>
    <name type="common">Clostridium bolteae</name>
    <dbReference type="NCBI Taxonomy" id="411902"/>
    <lineage>
        <taxon>Bacteria</taxon>
        <taxon>Bacillati</taxon>
        <taxon>Bacillota</taxon>
        <taxon>Clostridia</taxon>
        <taxon>Lachnospirales</taxon>
        <taxon>Lachnospiraceae</taxon>
        <taxon>Enterocloster</taxon>
    </lineage>
</organism>
<reference evidence="3 4" key="1">
    <citation type="submission" date="2007-08" db="EMBL/GenBank/DDBJ databases">
        <authorList>
            <person name="Fulton L."/>
            <person name="Clifton S."/>
            <person name="Fulton B."/>
            <person name="Xu J."/>
            <person name="Minx P."/>
            <person name="Pepin K.H."/>
            <person name="Johnson M."/>
            <person name="Thiruvilangam P."/>
            <person name="Bhonagiri V."/>
            <person name="Nash W.E."/>
            <person name="Mardis E.R."/>
            <person name="Wilson R.K."/>
        </authorList>
    </citation>
    <scope>NUCLEOTIDE SEQUENCE [LARGE SCALE GENOMIC DNA]</scope>
    <source>
        <strain evidence="4">ATCC BAA-613 / DSM 15670 / CCUG 46953 / JCM 12243 / WAL 16351</strain>
    </source>
</reference>
<gene>
    <name evidence="3" type="ORF">CLOBOL_02205</name>
</gene>
<proteinExistence type="inferred from homology"/>
<dbReference type="Proteomes" id="UP000005396">
    <property type="component" value="Unassembled WGS sequence"/>
</dbReference>
<dbReference type="Pfam" id="PF00975">
    <property type="entry name" value="Thioesterase"/>
    <property type="match status" value="1"/>
</dbReference>
<sequence>MTMSIYQKVCGNYFINLLKSYFGRKRMTIKNRYFPFVSENVADSNKGTILFCFHHAGGTATTYRPWTLKSNDSVIIMCVELPGKGTRRTERMAVDFNEILPELSLQIADVSCGRKIVLYGHSMGAAMAFYTAHYLWNQLDRKCEKIIVAGRQAPDQENPYEFKTYMNDDALIEELVRYNATPKEVLENKELLNFILPGLRQDYILNESLVYHGEVLDIPIVAHTGSQDYEANAEIMNLWKHMTTNIFQLNLFEGSHFFVTDLGNKYRDIVIQEAINKRED</sequence>
<dbReference type="PANTHER" id="PTHR11487:SF0">
    <property type="entry name" value="S-ACYL FATTY ACID SYNTHASE THIOESTERASE, MEDIUM CHAIN"/>
    <property type="match status" value="1"/>
</dbReference>
<dbReference type="GO" id="GO:0008610">
    <property type="term" value="P:lipid biosynthetic process"/>
    <property type="evidence" value="ECO:0007669"/>
    <property type="project" value="TreeGrafter"/>
</dbReference>